<dbReference type="CDD" id="cd06460">
    <property type="entry name" value="M32_Taq"/>
    <property type="match status" value="1"/>
</dbReference>
<keyword evidence="1" id="KW-0121">Carboxypeptidase</keyword>
<dbReference type="EMBL" id="MHKE01000014">
    <property type="protein sequence ID" value="OGY83320.1"/>
    <property type="molecule type" value="Genomic_DNA"/>
</dbReference>
<gene>
    <name evidence="4" type="ORF">A2898_03465</name>
</gene>
<dbReference type="STRING" id="1798543.A2898_03465"/>
<evidence type="ECO:0000313" key="5">
    <source>
        <dbReference type="Proteomes" id="UP000179164"/>
    </source>
</evidence>
<dbReference type="GO" id="GO:0004181">
    <property type="term" value="F:metallocarboxypeptidase activity"/>
    <property type="evidence" value="ECO:0007669"/>
    <property type="project" value="UniProtKB-UniRule"/>
</dbReference>
<dbReference type="Gene3D" id="1.10.1370.30">
    <property type="match status" value="1"/>
</dbReference>
<dbReference type="EC" id="3.4.17.19" evidence="1"/>
<keyword evidence="1" id="KW-0645">Protease</keyword>
<dbReference type="Pfam" id="PF02074">
    <property type="entry name" value="Peptidase_M32"/>
    <property type="match status" value="1"/>
</dbReference>
<comment type="cofactor">
    <cofactor evidence="2">
        <name>Zn(2+)</name>
        <dbReference type="ChEBI" id="CHEBI:29105"/>
    </cofactor>
    <text evidence="2">Binds 1 zinc ion per subunit.</text>
</comment>
<keyword evidence="2" id="KW-0862">Zinc</keyword>
<comment type="catalytic activity">
    <reaction evidence="1">
        <text>Release of a C-terminal amino acid with broad specificity, except for -Pro.</text>
        <dbReference type="EC" id="3.4.17.19"/>
    </reaction>
</comment>
<keyword evidence="1 2" id="KW-0479">Metal-binding</keyword>
<dbReference type="PROSITE" id="PS52034">
    <property type="entry name" value="PEPTIDASE_M32"/>
    <property type="match status" value="1"/>
</dbReference>
<evidence type="ECO:0000256" key="1">
    <source>
        <dbReference type="PIRNR" id="PIRNR006615"/>
    </source>
</evidence>
<accession>A0A1G2B532</accession>
<evidence type="ECO:0000256" key="2">
    <source>
        <dbReference type="PIRSR" id="PIRSR006615-1"/>
    </source>
</evidence>
<name>A0A1G2B532_9BACT</name>
<evidence type="ECO:0000313" key="4">
    <source>
        <dbReference type="EMBL" id="OGY83320.1"/>
    </source>
</evidence>
<dbReference type="PANTHER" id="PTHR34217">
    <property type="entry name" value="METAL-DEPENDENT CARBOXYPEPTIDASE"/>
    <property type="match status" value="1"/>
</dbReference>
<comment type="caution">
    <text evidence="4">The sequence shown here is derived from an EMBL/GenBank/DDBJ whole genome shotgun (WGS) entry which is preliminary data.</text>
</comment>
<dbReference type="GO" id="GO:0006508">
    <property type="term" value="P:proteolysis"/>
    <property type="evidence" value="ECO:0007669"/>
    <property type="project" value="UniProtKB-UniRule"/>
</dbReference>
<dbReference type="Proteomes" id="UP000179164">
    <property type="component" value="Unassembled WGS sequence"/>
</dbReference>
<proteinExistence type="inferred from homology"/>
<reference evidence="4 5" key="1">
    <citation type="journal article" date="2016" name="Nat. Commun.">
        <title>Thousands of microbial genomes shed light on interconnected biogeochemical processes in an aquifer system.</title>
        <authorList>
            <person name="Anantharaman K."/>
            <person name="Brown C.T."/>
            <person name="Hug L.A."/>
            <person name="Sharon I."/>
            <person name="Castelle C.J."/>
            <person name="Probst A.J."/>
            <person name="Thomas B.C."/>
            <person name="Singh A."/>
            <person name="Wilkins M.J."/>
            <person name="Karaoz U."/>
            <person name="Brodie E.L."/>
            <person name="Williams K.H."/>
            <person name="Hubbard S.S."/>
            <person name="Banfield J.F."/>
        </authorList>
    </citation>
    <scope>NUCLEOTIDE SEQUENCE [LARGE SCALE GENOMIC DNA]</scope>
</reference>
<dbReference type="PRINTS" id="PR00998">
    <property type="entry name" value="CRBOXYPTASET"/>
</dbReference>
<evidence type="ECO:0000256" key="3">
    <source>
        <dbReference type="PIRSR" id="PIRSR006615-2"/>
    </source>
</evidence>
<sequence>MSARQLFERLQKLMQVPTAWSYSYGLEAWYQRVYCPASAIAAREFGAKLLAGMAHRTFITDENGQCLDDLVGVADELPTTQAAFVRRLKLSFDMARQLDPEFVERKEGIRTRSEAVWKVARAESNFKMFAPLLTEMINITREEAIIRGADANNPSTFYPVLFNLYEPGMDIALVEAMLDDAFAFTRDLLERVRASGVTPRTDFLEWTYDPIALKDLCPDVAKVVGFDFDRGGFDLTTHPFCVRLGVNDVRITGRITNGLAGAFFGVAHEAGHAIYDQNLPDYMVTTWVEAMRYSLGVHESQSRGTENGNCRSRPFWEFYYPKLQTRFPRLQEVSLDEFVAGINTARPSFIRVEADEATYNVHTRARFRVERGFIAGDIVVDDIPEAFNQEIFDGLGIRPPNDAQGCLQDIHWGGGLIGYFPTYSIGNFMGPQVVEQFRQDVPDWETHLRNGDFGSYNAWMCEHVHQRGMVDTAAELVERITGKPLSTDAWKRRIMSGVRPVYGLN</sequence>
<organism evidence="4 5">
    <name type="scientific">Candidatus Kerfeldbacteria bacterium RIFCSPLOWO2_01_FULL_48_11</name>
    <dbReference type="NCBI Taxonomy" id="1798543"/>
    <lineage>
        <taxon>Bacteria</taxon>
        <taxon>Candidatus Kerfeldiibacteriota</taxon>
    </lineage>
</organism>
<dbReference type="SUPFAM" id="SSF55486">
    <property type="entry name" value="Metalloproteases ('zincins'), catalytic domain"/>
    <property type="match status" value="1"/>
</dbReference>
<feature type="binding site" evidence="2">
    <location>
        <position position="272"/>
    </location>
    <ligand>
        <name>Zn(2+)</name>
        <dbReference type="ChEBI" id="CHEBI:29105"/>
        <note>catalytic</note>
    </ligand>
</feature>
<keyword evidence="1" id="KW-0378">Hydrolase</keyword>
<feature type="binding site" evidence="2">
    <location>
        <position position="299"/>
    </location>
    <ligand>
        <name>Zn(2+)</name>
        <dbReference type="ChEBI" id="CHEBI:29105"/>
        <note>catalytic</note>
    </ligand>
</feature>
<comment type="similarity">
    <text evidence="1">Belongs to the peptidase M32 family.</text>
</comment>
<dbReference type="PIRSF" id="PIRSF006615">
    <property type="entry name" value="Zn_crbxpep_Taq"/>
    <property type="match status" value="1"/>
</dbReference>
<dbReference type="PANTHER" id="PTHR34217:SF1">
    <property type="entry name" value="CARBOXYPEPTIDASE 1"/>
    <property type="match status" value="1"/>
</dbReference>
<dbReference type="AlphaFoldDB" id="A0A1G2B532"/>
<protein>
    <recommendedName>
        <fullName evidence="1">Metal-dependent carboxypeptidase</fullName>
        <ecNumber evidence="1">3.4.17.19</ecNumber>
    </recommendedName>
</protein>
<comment type="function">
    <text evidence="1">Broad specificity carboxypetidase that releases amino acids sequentially from the C-terminus, including neutral, aromatic, polar and basic residues.</text>
</comment>
<keyword evidence="1" id="KW-0482">Metalloprotease</keyword>
<feature type="active site" description="Proton donor/acceptor" evidence="3">
    <location>
        <position position="269"/>
    </location>
</feature>
<dbReference type="GO" id="GO:0046872">
    <property type="term" value="F:metal ion binding"/>
    <property type="evidence" value="ECO:0007669"/>
    <property type="project" value="UniProtKB-KW"/>
</dbReference>
<feature type="binding site" evidence="2">
    <location>
        <position position="268"/>
    </location>
    <ligand>
        <name>Zn(2+)</name>
        <dbReference type="ChEBI" id="CHEBI:29105"/>
        <note>catalytic</note>
    </ligand>
</feature>
<dbReference type="InterPro" id="IPR001333">
    <property type="entry name" value="Peptidase_M32_Taq"/>
</dbReference>